<dbReference type="Gene3D" id="3.40.630.10">
    <property type="entry name" value="Zn peptidases"/>
    <property type="match status" value="1"/>
</dbReference>
<evidence type="ECO:0000256" key="3">
    <source>
        <dbReference type="ARBA" id="ARBA00022801"/>
    </source>
</evidence>
<evidence type="ECO:0000256" key="2">
    <source>
        <dbReference type="ARBA" id="ARBA00022723"/>
    </source>
</evidence>
<evidence type="ECO:0000313" key="7">
    <source>
        <dbReference type="Proteomes" id="UP001589683"/>
    </source>
</evidence>
<feature type="domain" description="Succinylglutamate desuccinylase/Aspartoacylase catalytic" evidence="5">
    <location>
        <begin position="47"/>
        <end position="238"/>
    </location>
</feature>
<dbReference type="RefSeq" id="WP_213890382.1">
    <property type="nucleotide sequence ID" value="NZ_JAGFNU010000010.1"/>
</dbReference>
<gene>
    <name evidence="6" type="ORF">ACFFUT_12955</name>
</gene>
<evidence type="ECO:0000313" key="6">
    <source>
        <dbReference type="EMBL" id="MFB9232698.1"/>
    </source>
</evidence>
<organism evidence="6 7">
    <name type="scientific">Pseudohalocynthiibacter aestuariivivens</name>
    <dbReference type="NCBI Taxonomy" id="1591409"/>
    <lineage>
        <taxon>Bacteria</taxon>
        <taxon>Pseudomonadati</taxon>
        <taxon>Pseudomonadota</taxon>
        <taxon>Alphaproteobacteria</taxon>
        <taxon>Rhodobacterales</taxon>
        <taxon>Paracoccaceae</taxon>
        <taxon>Pseudohalocynthiibacter</taxon>
    </lineage>
</organism>
<sequence length="332" mass="36197">MSESLIRSDIDLEVDGKQTGYLRLPHSVHRSANGQILIPAVMVRSGNGPTALLIAGNHGDEYEAQIALSKLCREVDKGDIRGRLIILTMANFPAAQAGTRTSPIDDGNLNRTFPGDPLGTPTQMIAHYIEEVLLPKCDYFFDFHSGGSSLYYPPTLLRGMGNSAHEREELIKLQDAFDAPYAWVFTSGGGRETKARTAMGGAGRKGVITLMAELGGGGTVSKEILALTERGIRRMLHSIGMLPGYEADAMNGTRELTITDSVIAYDNGLFEPFYDVEDVVKKGDSAGQIHFPEEPWREPKVLDFQHGGMVLCKRVPGRVERGDCLFQVGSDL</sequence>
<dbReference type="PANTHER" id="PTHR37326">
    <property type="entry name" value="BLL3975 PROTEIN"/>
    <property type="match status" value="1"/>
</dbReference>
<dbReference type="EMBL" id="JBHMEA010000042">
    <property type="protein sequence ID" value="MFB9232698.1"/>
    <property type="molecule type" value="Genomic_DNA"/>
</dbReference>
<dbReference type="Pfam" id="PF24827">
    <property type="entry name" value="AstE_AspA_cat"/>
    <property type="match status" value="1"/>
</dbReference>
<comment type="cofactor">
    <cofactor evidence="1">
        <name>Zn(2+)</name>
        <dbReference type="ChEBI" id="CHEBI:29105"/>
    </cofactor>
</comment>
<comment type="caution">
    <text evidence="6">The sequence shown here is derived from an EMBL/GenBank/DDBJ whole genome shotgun (WGS) entry which is preliminary data.</text>
</comment>
<keyword evidence="2" id="KW-0479">Metal-binding</keyword>
<name>A0ABV5JJ14_9RHOB</name>
<accession>A0ABV5JJ14</accession>
<keyword evidence="7" id="KW-1185">Reference proteome</keyword>
<dbReference type="InterPro" id="IPR043795">
    <property type="entry name" value="N-alpha-Ac-DABA-like"/>
</dbReference>
<dbReference type="Proteomes" id="UP001589683">
    <property type="component" value="Unassembled WGS sequence"/>
</dbReference>
<evidence type="ECO:0000256" key="4">
    <source>
        <dbReference type="ARBA" id="ARBA00022833"/>
    </source>
</evidence>
<protein>
    <submittedName>
        <fullName evidence="6">Succinylglutamate desuccinylase/aspartoacylase family protein</fullName>
    </submittedName>
</protein>
<keyword evidence="4" id="KW-0862">Zinc</keyword>
<dbReference type="SUPFAM" id="SSF53187">
    <property type="entry name" value="Zn-dependent exopeptidases"/>
    <property type="match status" value="1"/>
</dbReference>
<proteinExistence type="predicted"/>
<reference evidence="6 7" key="1">
    <citation type="submission" date="2024-09" db="EMBL/GenBank/DDBJ databases">
        <authorList>
            <person name="Sun Q."/>
            <person name="Mori K."/>
        </authorList>
    </citation>
    <scope>NUCLEOTIDE SEQUENCE [LARGE SCALE GENOMIC DNA]</scope>
    <source>
        <strain evidence="6 7">CECT 8726</strain>
    </source>
</reference>
<evidence type="ECO:0000259" key="5">
    <source>
        <dbReference type="Pfam" id="PF24827"/>
    </source>
</evidence>
<dbReference type="CDD" id="cd06252">
    <property type="entry name" value="M14_ASTE_ASPA-like"/>
    <property type="match status" value="1"/>
</dbReference>
<dbReference type="InterPro" id="IPR053138">
    <property type="entry name" value="N-alpha-Ac-DABA_deacetylase"/>
</dbReference>
<dbReference type="PANTHER" id="PTHR37326:SF1">
    <property type="entry name" value="BLL3975 PROTEIN"/>
    <property type="match status" value="1"/>
</dbReference>
<dbReference type="InterPro" id="IPR055438">
    <property type="entry name" value="AstE_AspA_cat"/>
</dbReference>
<dbReference type="PIRSF" id="PIRSF039012">
    <property type="entry name" value="ASP"/>
    <property type="match status" value="1"/>
</dbReference>
<keyword evidence="3" id="KW-0378">Hydrolase</keyword>
<evidence type="ECO:0000256" key="1">
    <source>
        <dbReference type="ARBA" id="ARBA00001947"/>
    </source>
</evidence>